<dbReference type="AlphaFoldDB" id="X6LA21"/>
<feature type="non-terminal residue" evidence="1">
    <location>
        <position position="136"/>
    </location>
</feature>
<protein>
    <submittedName>
        <fullName evidence="1">Uncharacterized protein</fullName>
    </submittedName>
</protein>
<dbReference type="Proteomes" id="UP000023152">
    <property type="component" value="Unassembled WGS sequence"/>
</dbReference>
<evidence type="ECO:0000313" key="1">
    <source>
        <dbReference type="EMBL" id="ETN98220.1"/>
    </source>
</evidence>
<keyword evidence="2" id="KW-1185">Reference proteome</keyword>
<gene>
    <name evidence="1" type="ORF">RFI_39290</name>
</gene>
<name>X6LA21_RETFI</name>
<dbReference type="EMBL" id="ASPP01047320">
    <property type="protein sequence ID" value="ETN98220.1"/>
    <property type="molecule type" value="Genomic_DNA"/>
</dbReference>
<accession>X6LA21</accession>
<organism evidence="1 2">
    <name type="scientific">Reticulomyxa filosa</name>
    <dbReference type="NCBI Taxonomy" id="46433"/>
    <lineage>
        <taxon>Eukaryota</taxon>
        <taxon>Sar</taxon>
        <taxon>Rhizaria</taxon>
        <taxon>Retaria</taxon>
        <taxon>Foraminifera</taxon>
        <taxon>Monothalamids</taxon>
        <taxon>Reticulomyxidae</taxon>
        <taxon>Reticulomyxa</taxon>
    </lineage>
</organism>
<reference evidence="1 2" key="1">
    <citation type="journal article" date="2013" name="Curr. Biol.">
        <title>The Genome of the Foraminiferan Reticulomyxa filosa.</title>
        <authorList>
            <person name="Glockner G."/>
            <person name="Hulsmann N."/>
            <person name="Schleicher M."/>
            <person name="Noegel A.A."/>
            <person name="Eichinger L."/>
            <person name="Gallinger C."/>
            <person name="Pawlowski J."/>
            <person name="Sierra R."/>
            <person name="Euteneuer U."/>
            <person name="Pillet L."/>
            <person name="Moustafa A."/>
            <person name="Platzer M."/>
            <person name="Groth M."/>
            <person name="Szafranski K."/>
            <person name="Schliwa M."/>
        </authorList>
    </citation>
    <scope>NUCLEOTIDE SEQUENCE [LARGE SCALE GENOMIC DNA]</scope>
</reference>
<comment type="caution">
    <text evidence="1">The sequence shown here is derived from an EMBL/GenBank/DDBJ whole genome shotgun (WGS) entry which is preliminary data.</text>
</comment>
<evidence type="ECO:0000313" key="2">
    <source>
        <dbReference type="Proteomes" id="UP000023152"/>
    </source>
</evidence>
<sequence length="136" mass="15816">MKEIPDLQPAEMIQILNTKCPIIEQASPLHQTAFYKYLFSQFIHLADSVFLRNEDEESRDWPLRFKHEVTKSIIAISTDLSSRLYERGHAHNNDGNSIEESGGEDEFYLCKKWHESKELLYLVNQDDSGLFNLLAL</sequence>
<proteinExistence type="predicted"/>